<dbReference type="KEGG" id="axe:P40_02415"/>
<keyword evidence="1" id="KW-0812">Transmembrane</keyword>
<feature type="transmembrane region" description="Helical" evidence="1">
    <location>
        <begin position="46"/>
        <end position="66"/>
    </location>
</feature>
<dbReference type="EMBL" id="JAJVKT010000022">
    <property type="protein sequence ID" value="MCE7510305.1"/>
    <property type="molecule type" value="Genomic_DNA"/>
</dbReference>
<dbReference type="Proteomes" id="UP001107961">
    <property type="component" value="Unassembled WGS sequence"/>
</dbReference>
<comment type="caution">
    <text evidence="2">The sequence shown here is derived from an EMBL/GenBank/DDBJ whole genome shotgun (WGS) entry which is preliminary data.</text>
</comment>
<evidence type="ECO:0000313" key="3">
    <source>
        <dbReference type="Proteomes" id="UP001107961"/>
    </source>
</evidence>
<keyword evidence="1" id="KW-0472">Membrane</keyword>
<sequence length="95" mass="9558">MSQLKNATRLSVASRVIAAVLGGYALSAAATAALSLGLPMPRVDAVITASVLSFLIYSAAVIWAFACATTARAWAGIAIPALLCGALVWLLGPAS</sequence>
<feature type="transmembrane region" description="Helical" evidence="1">
    <location>
        <begin position="73"/>
        <end position="92"/>
    </location>
</feature>
<dbReference type="RefSeq" id="WP_022996829.1">
    <property type="nucleotide sequence ID" value="NZ_CBDDTQ010000003.1"/>
</dbReference>
<keyword evidence="1" id="KW-1133">Transmembrane helix</keyword>
<proteinExistence type="predicted"/>
<feature type="transmembrane region" description="Helical" evidence="1">
    <location>
        <begin position="12"/>
        <end position="34"/>
    </location>
</feature>
<dbReference type="Pfam" id="PF12365">
    <property type="entry name" value="DUF3649"/>
    <property type="match status" value="1"/>
</dbReference>
<dbReference type="AlphaFoldDB" id="A0A9Q3W491"/>
<evidence type="ECO:0000256" key="1">
    <source>
        <dbReference type="SAM" id="Phobius"/>
    </source>
</evidence>
<protein>
    <submittedName>
        <fullName evidence="2">DUF3649 domain-containing protein</fullName>
    </submittedName>
</protein>
<evidence type="ECO:0000313" key="2">
    <source>
        <dbReference type="EMBL" id="MCE7510305.1"/>
    </source>
</evidence>
<dbReference type="GeneID" id="94685253"/>
<name>A0A9Q3W491_9GAMM</name>
<keyword evidence="3" id="KW-1185">Reference proteome</keyword>
<accession>A0A9Q3W491</accession>
<dbReference type="InterPro" id="IPR022109">
    <property type="entry name" value="DUF3649"/>
</dbReference>
<reference evidence="2" key="1">
    <citation type="submission" date="2022-01" db="EMBL/GenBank/DDBJ databases">
        <authorList>
            <person name="Karlyshev A.V."/>
            <person name="Jaspars M."/>
        </authorList>
    </citation>
    <scope>NUCLEOTIDE SEQUENCE</scope>
    <source>
        <strain evidence="2">AGSA3-2</strain>
    </source>
</reference>
<gene>
    <name evidence="2" type="ORF">LZG35_16820</name>
</gene>
<organism evidence="2 3">
    <name type="scientific">Alloalcanivorax xenomutans</name>
    <dbReference type="NCBI Taxonomy" id="1094342"/>
    <lineage>
        <taxon>Bacteria</taxon>
        <taxon>Pseudomonadati</taxon>
        <taxon>Pseudomonadota</taxon>
        <taxon>Gammaproteobacteria</taxon>
        <taxon>Oceanospirillales</taxon>
        <taxon>Alcanivoracaceae</taxon>
        <taxon>Alloalcanivorax</taxon>
    </lineage>
</organism>